<feature type="signal peptide" evidence="1">
    <location>
        <begin position="1"/>
        <end position="24"/>
    </location>
</feature>
<keyword evidence="3" id="KW-1185">Reference proteome</keyword>
<reference evidence="3" key="1">
    <citation type="submission" date="2017-01" db="EMBL/GenBank/DDBJ databases">
        <title>Comparative genomics of anhydrobiosis in the tardigrade Hypsibius dujardini.</title>
        <authorList>
            <person name="Yoshida Y."/>
            <person name="Koutsovoulos G."/>
            <person name="Laetsch D."/>
            <person name="Stevens L."/>
            <person name="Kumar S."/>
            <person name="Horikawa D."/>
            <person name="Ishino K."/>
            <person name="Komine S."/>
            <person name="Tomita M."/>
            <person name="Blaxter M."/>
            <person name="Arakawa K."/>
        </authorList>
    </citation>
    <scope>NUCLEOTIDE SEQUENCE [LARGE SCALE GENOMIC DNA]</scope>
    <source>
        <strain evidence="3">Z151</strain>
    </source>
</reference>
<name>A0A1W0WED7_HYPEX</name>
<evidence type="ECO:0000313" key="3">
    <source>
        <dbReference type="Proteomes" id="UP000192578"/>
    </source>
</evidence>
<proteinExistence type="predicted"/>
<organism evidence="2 3">
    <name type="scientific">Hypsibius exemplaris</name>
    <name type="common">Freshwater tardigrade</name>
    <dbReference type="NCBI Taxonomy" id="2072580"/>
    <lineage>
        <taxon>Eukaryota</taxon>
        <taxon>Metazoa</taxon>
        <taxon>Ecdysozoa</taxon>
        <taxon>Tardigrada</taxon>
        <taxon>Eutardigrada</taxon>
        <taxon>Parachela</taxon>
        <taxon>Hypsibioidea</taxon>
        <taxon>Hypsibiidae</taxon>
        <taxon>Hypsibius</taxon>
    </lineage>
</organism>
<sequence>MRHDITLITTFLVVLTAMAVIVQSHDGGLLVLGQLLPIGERPGWIIAERNRRVRRYYHHLRNDWFGPPAAVGPLIGPVIGPAAVGPVVGPVIGQVIGSVVVPGGGVTSRAGYCAPYQAFCDDNRQLHCCNSICLGFRCRL</sequence>
<evidence type="ECO:0000313" key="2">
    <source>
        <dbReference type="EMBL" id="OQV13574.1"/>
    </source>
</evidence>
<comment type="caution">
    <text evidence="2">The sequence shown here is derived from an EMBL/GenBank/DDBJ whole genome shotgun (WGS) entry which is preliminary data.</text>
</comment>
<dbReference type="Proteomes" id="UP000192578">
    <property type="component" value="Unassembled WGS sequence"/>
</dbReference>
<evidence type="ECO:0000256" key="1">
    <source>
        <dbReference type="SAM" id="SignalP"/>
    </source>
</evidence>
<protein>
    <recommendedName>
        <fullName evidence="4">WAP domain-containing protein</fullName>
    </recommendedName>
</protein>
<dbReference type="EMBL" id="MTYJ01000121">
    <property type="protein sequence ID" value="OQV13574.1"/>
    <property type="molecule type" value="Genomic_DNA"/>
</dbReference>
<evidence type="ECO:0008006" key="4">
    <source>
        <dbReference type="Google" id="ProtNLM"/>
    </source>
</evidence>
<keyword evidence="1" id="KW-0732">Signal</keyword>
<dbReference type="AlphaFoldDB" id="A0A1W0WED7"/>
<feature type="chain" id="PRO_5013139569" description="WAP domain-containing protein" evidence="1">
    <location>
        <begin position="25"/>
        <end position="140"/>
    </location>
</feature>
<accession>A0A1W0WED7</accession>
<gene>
    <name evidence="2" type="ORF">BV898_12211</name>
</gene>